<dbReference type="InParanoid" id="A0A6J0SEM6"/>
<organism evidence="6 7">
    <name type="scientific">Pogona vitticeps</name>
    <name type="common">central bearded dragon</name>
    <dbReference type="NCBI Taxonomy" id="103695"/>
    <lineage>
        <taxon>Eukaryota</taxon>
        <taxon>Metazoa</taxon>
        <taxon>Chordata</taxon>
        <taxon>Craniata</taxon>
        <taxon>Vertebrata</taxon>
        <taxon>Euteleostomi</taxon>
        <taxon>Lepidosauria</taxon>
        <taxon>Squamata</taxon>
        <taxon>Bifurcata</taxon>
        <taxon>Unidentata</taxon>
        <taxon>Episquamata</taxon>
        <taxon>Toxicofera</taxon>
        <taxon>Iguania</taxon>
        <taxon>Acrodonta</taxon>
        <taxon>Agamidae</taxon>
        <taxon>Amphibolurinae</taxon>
        <taxon>Pogona</taxon>
    </lineage>
</organism>
<evidence type="ECO:0000259" key="5">
    <source>
        <dbReference type="PROSITE" id="PS51842"/>
    </source>
</evidence>
<keyword evidence="2 4" id="KW-0175">Coiled coil</keyword>
<protein>
    <submittedName>
        <fullName evidence="7">Keratin, type II cytoskeletal 7-like</fullName>
    </submittedName>
</protein>
<evidence type="ECO:0000313" key="7">
    <source>
        <dbReference type="RefSeq" id="XP_020633263.2"/>
    </source>
</evidence>
<dbReference type="InterPro" id="IPR039008">
    <property type="entry name" value="IF_rod_dom"/>
</dbReference>
<accession>A0A6J0SEM6</accession>
<feature type="domain" description="IF rod" evidence="5">
    <location>
        <begin position="144"/>
        <end position="455"/>
    </location>
</feature>
<dbReference type="GeneID" id="110070016"/>
<evidence type="ECO:0000313" key="6">
    <source>
        <dbReference type="Proteomes" id="UP001652642"/>
    </source>
</evidence>
<reference evidence="7" key="2">
    <citation type="submission" date="2025-08" db="UniProtKB">
        <authorList>
            <consortium name="RefSeq"/>
        </authorList>
    </citation>
    <scope>IDENTIFICATION</scope>
</reference>
<dbReference type="Proteomes" id="UP001652642">
    <property type="component" value="Chromosome 2"/>
</dbReference>
<dbReference type="PANTHER" id="PTHR45616:SF12">
    <property type="entry name" value="KERATIN, TYPE II CUTICULAR HB2"/>
    <property type="match status" value="1"/>
</dbReference>
<dbReference type="KEGG" id="pvt:110070016"/>
<dbReference type="Gene3D" id="1.20.5.500">
    <property type="entry name" value="Single helix bin"/>
    <property type="match status" value="1"/>
</dbReference>
<dbReference type="InterPro" id="IPR003054">
    <property type="entry name" value="Keratin_II"/>
</dbReference>
<dbReference type="GO" id="GO:0030280">
    <property type="term" value="F:structural constituent of skin epidermis"/>
    <property type="evidence" value="ECO:0007669"/>
    <property type="project" value="TreeGrafter"/>
</dbReference>
<sequence>MSSPLNPGDGPRHFTSGSAFLPPLGSKGYSSSSMSPSGFNPGFRGAGYFSSRSLGGISPNRCRIPGAGSFRSARYGPSHREIGAGWGYPGSGCSFPSFHPCWSRQAWPSENGSPFITPVTCNETLLRPIKLEINSSAQAVKCQEKKELQSLNSKFACFIDKVRDLEQQNLMLITKWEFLKEKKHPKSNMEPLFHEYISQLRKKLECLEWERTQWQVEANSWRETMEGNKKKFEEECNRRASAENEYVALKKEVDCAFMDKAKKEAKVESLMQNISFLKTAIEEEISELQSRISDTCISMKIDNRRDLDMAGIVDEFRCRYEDVASQSRAEAEAWYQDQYQELKTEAAKHCDNLFSAKDELGELYRVIHRLQMETVNVKAQRRKLEEEVAAAEECGEMAMKDARRKLAELEEALHKAKQDMACQLREYQELMNLKMALDIEIATYRKLLEGEECRINDGECAVNISVQRSQGAVVCSNNFLCGPGRGSGVLTHEREISSPKDIKRGLEPSSSPCAESPPPCEELCIRPNQEFCLLNGKDSGVTFVLSPTPSESRG</sequence>
<dbReference type="Gene3D" id="1.20.5.170">
    <property type="match status" value="1"/>
</dbReference>
<dbReference type="PANTHER" id="PTHR45616">
    <property type="entry name" value="GATA-TYPE DOMAIN-CONTAINING PROTEIN"/>
    <property type="match status" value="1"/>
</dbReference>
<evidence type="ECO:0000256" key="3">
    <source>
        <dbReference type="RuleBase" id="RU000685"/>
    </source>
</evidence>
<keyword evidence="6" id="KW-1185">Reference proteome</keyword>
<dbReference type="Gene3D" id="1.20.5.1160">
    <property type="entry name" value="Vasodilator-stimulated phosphoprotein"/>
    <property type="match status" value="1"/>
</dbReference>
<proteinExistence type="inferred from homology"/>
<dbReference type="GO" id="GO:0045109">
    <property type="term" value="P:intermediate filament organization"/>
    <property type="evidence" value="ECO:0007669"/>
    <property type="project" value="TreeGrafter"/>
</dbReference>
<dbReference type="GO" id="GO:0005615">
    <property type="term" value="C:extracellular space"/>
    <property type="evidence" value="ECO:0007669"/>
    <property type="project" value="TreeGrafter"/>
</dbReference>
<keyword evidence="1 3" id="KW-0403">Intermediate filament</keyword>
<comment type="similarity">
    <text evidence="3">Belongs to the intermediate filament family.</text>
</comment>
<feature type="coiled-coil region" evidence="4">
    <location>
        <begin position="197"/>
        <end position="287"/>
    </location>
</feature>
<evidence type="ECO:0000256" key="4">
    <source>
        <dbReference type="SAM" id="Coils"/>
    </source>
</evidence>
<evidence type="ECO:0000256" key="2">
    <source>
        <dbReference type="ARBA" id="ARBA00023054"/>
    </source>
</evidence>
<dbReference type="PRINTS" id="PR01276">
    <property type="entry name" value="TYPE2KERATIN"/>
</dbReference>
<dbReference type="PROSITE" id="PS51842">
    <property type="entry name" value="IF_ROD_2"/>
    <property type="match status" value="1"/>
</dbReference>
<dbReference type="GO" id="GO:0045095">
    <property type="term" value="C:keratin filament"/>
    <property type="evidence" value="ECO:0007669"/>
    <property type="project" value="InterPro"/>
</dbReference>
<dbReference type="SUPFAM" id="SSF64593">
    <property type="entry name" value="Intermediate filament protein, coiled coil region"/>
    <property type="match status" value="2"/>
</dbReference>
<feature type="coiled-coil region" evidence="4">
    <location>
        <begin position="367"/>
        <end position="433"/>
    </location>
</feature>
<evidence type="ECO:0000256" key="1">
    <source>
        <dbReference type="ARBA" id="ARBA00022754"/>
    </source>
</evidence>
<dbReference type="SMART" id="SM01391">
    <property type="entry name" value="Filament"/>
    <property type="match status" value="1"/>
</dbReference>
<dbReference type="Pfam" id="PF00038">
    <property type="entry name" value="Filament"/>
    <property type="match status" value="1"/>
</dbReference>
<dbReference type="AlphaFoldDB" id="A0A6J0SEM6"/>
<dbReference type="GO" id="GO:0031424">
    <property type="term" value="P:keratinization"/>
    <property type="evidence" value="ECO:0007669"/>
    <property type="project" value="TreeGrafter"/>
</dbReference>
<name>A0A6J0SEM6_9SAUR</name>
<dbReference type="OrthoDB" id="2441647at2759"/>
<gene>
    <name evidence="7" type="primary">LOC110070016</name>
</gene>
<dbReference type="InterPro" id="IPR018039">
    <property type="entry name" value="IF_conserved"/>
</dbReference>
<dbReference type="PROSITE" id="PS00226">
    <property type="entry name" value="IF_ROD_1"/>
    <property type="match status" value="1"/>
</dbReference>
<dbReference type="RefSeq" id="XP_020633263.2">
    <property type="nucleotide sequence ID" value="XM_020777604.2"/>
</dbReference>
<reference evidence="6" key="1">
    <citation type="submission" date="2025-05" db="UniProtKB">
        <authorList>
            <consortium name="RefSeq"/>
        </authorList>
    </citation>
    <scope>NUCLEOTIDE SEQUENCE [LARGE SCALE GENOMIC DNA]</scope>
</reference>